<gene>
    <name evidence="2" type="ORF">C7I84_26405</name>
</gene>
<keyword evidence="3" id="KW-1185">Reference proteome</keyword>
<keyword evidence="1" id="KW-0812">Transmembrane</keyword>
<evidence type="ECO:0000256" key="1">
    <source>
        <dbReference type="SAM" id="Phobius"/>
    </source>
</evidence>
<dbReference type="Proteomes" id="UP000241229">
    <property type="component" value="Unassembled WGS sequence"/>
</dbReference>
<dbReference type="EMBL" id="PXYK01000037">
    <property type="protein sequence ID" value="PSJ52580.1"/>
    <property type="molecule type" value="Genomic_DNA"/>
</dbReference>
<protein>
    <submittedName>
        <fullName evidence="2">Uncharacterized protein</fullName>
    </submittedName>
</protein>
<comment type="caution">
    <text evidence="2">The sequence shown here is derived from an EMBL/GenBank/DDBJ whole genome shotgun (WGS) entry which is preliminary data.</text>
</comment>
<accession>A0A2P7RQW1</accession>
<evidence type="ECO:0000313" key="2">
    <source>
        <dbReference type="EMBL" id="PSJ52580.1"/>
    </source>
</evidence>
<keyword evidence="1" id="KW-1133">Transmembrane helix</keyword>
<sequence>MRVKKCRFGEIRLVLGSKCQFSMEVAVQMLAFLVLFPDPRRRRRADDPAPDALNLLSAALDGGGRLLLALGVIAAVVTGLHIAATTGHDAAPGRIADTMTIEQEGDRP</sequence>
<feature type="transmembrane region" description="Helical" evidence="1">
    <location>
        <begin position="21"/>
        <end position="37"/>
    </location>
</feature>
<dbReference type="AlphaFoldDB" id="A0A2P7RQW1"/>
<organism evidence="2 3">
    <name type="scientific">Kumtagia ephedrae</name>
    <dbReference type="NCBI Taxonomy" id="2116701"/>
    <lineage>
        <taxon>Bacteria</taxon>
        <taxon>Pseudomonadati</taxon>
        <taxon>Pseudomonadota</taxon>
        <taxon>Alphaproteobacteria</taxon>
        <taxon>Hyphomicrobiales</taxon>
        <taxon>Phyllobacteriaceae</taxon>
        <taxon>Kumtagia</taxon>
    </lineage>
</organism>
<feature type="transmembrane region" description="Helical" evidence="1">
    <location>
        <begin position="66"/>
        <end position="84"/>
    </location>
</feature>
<reference evidence="2 3" key="1">
    <citation type="submission" date="2018-03" db="EMBL/GenBank/DDBJ databases">
        <title>The draft genome of Mesorhizobium sp. 6GN-30.</title>
        <authorList>
            <person name="Liu L."/>
            <person name="Li L."/>
            <person name="Wang T."/>
            <person name="Zhang X."/>
            <person name="Liang L."/>
        </authorList>
    </citation>
    <scope>NUCLEOTIDE SEQUENCE [LARGE SCALE GENOMIC DNA]</scope>
    <source>
        <strain evidence="2 3">6GN30</strain>
    </source>
</reference>
<evidence type="ECO:0000313" key="3">
    <source>
        <dbReference type="Proteomes" id="UP000241229"/>
    </source>
</evidence>
<name>A0A2P7RQW1_9HYPH</name>
<proteinExistence type="predicted"/>
<keyword evidence="1" id="KW-0472">Membrane</keyword>